<proteinExistence type="predicted"/>
<reference evidence="1 2" key="1">
    <citation type="submission" date="2020-02" db="EMBL/GenBank/DDBJ databases">
        <authorList>
            <person name="Li X.-J."/>
            <person name="Feng X.-M."/>
        </authorList>
    </citation>
    <scope>NUCLEOTIDE SEQUENCE [LARGE SCALE GENOMIC DNA]</scope>
    <source>
        <strain evidence="1 2">CGMCC 4.7225</strain>
    </source>
</reference>
<dbReference type="RefSeq" id="WP_163815379.1">
    <property type="nucleotide sequence ID" value="NZ_JAAGOB010000001.1"/>
</dbReference>
<protein>
    <submittedName>
        <fullName evidence="1">Uncharacterized protein</fullName>
    </submittedName>
</protein>
<evidence type="ECO:0000313" key="1">
    <source>
        <dbReference type="EMBL" id="NED94005.1"/>
    </source>
</evidence>
<dbReference type="EMBL" id="JAAGOB010000001">
    <property type="protein sequence ID" value="NED94005.1"/>
    <property type="molecule type" value="Genomic_DNA"/>
</dbReference>
<dbReference type="Proteomes" id="UP000469185">
    <property type="component" value="Unassembled WGS sequence"/>
</dbReference>
<dbReference type="Gene3D" id="2.40.10.10">
    <property type="entry name" value="Trypsin-like serine proteases"/>
    <property type="match status" value="1"/>
</dbReference>
<keyword evidence="2" id="KW-1185">Reference proteome</keyword>
<evidence type="ECO:0000313" key="2">
    <source>
        <dbReference type="Proteomes" id="UP000469185"/>
    </source>
</evidence>
<name>A0A6N9YGG5_9ACTN</name>
<accession>A0A6N9YGG5</accession>
<sequence>MTQDEFAEFERRVDLQSLTEDRFEPAARAEKSFAGIYFDHSLHGIPVVLTTGSVDEMKTVLERAEPRLVDDFIVRQTDFTERDLETAADKLFANYADYIGDVEVYSVSVDTSQSELVVGIRVEQMSLAMAKSGAVPIDKREVPFRVERGEPSIEVACTSREYCTSPMKAGNVIRRGSTDGSRCTMGFHIVRNGVRQFVSAGHCSYNNSTLWYQRVRACGIPPRIRIRLGH</sequence>
<organism evidence="1 2">
    <name type="scientific">Phytoactinopolyspora alkaliphila</name>
    <dbReference type="NCBI Taxonomy" id="1783498"/>
    <lineage>
        <taxon>Bacteria</taxon>
        <taxon>Bacillati</taxon>
        <taxon>Actinomycetota</taxon>
        <taxon>Actinomycetes</taxon>
        <taxon>Jiangellales</taxon>
        <taxon>Jiangellaceae</taxon>
        <taxon>Phytoactinopolyspora</taxon>
    </lineage>
</organism>
<gene>
    <name evidence="1" type="ORF">G1H11_01595</name>
</gene>
<dbReference type="AlphaFoldDB" id="A0A6N9YGG5"/>
<dbReference type="InterPro" id="IPR043504">
    <property type="entry name" value="Peptidase_S1_PA_chymotrypsin"/>
</dbReference>
<comment type="caution">
    <text evidence="1">The sequence shown here is derived from an EMBL/GenBank/DDBJ whole genome shotgun (WGS) entry which is preliminary data.</text>
</comment>